<reference evidence="2" key="1">
    <citation type="submission" date="2016-11" db="EMBL/GenBank/DDBJ databases">
        <authorList>
            <person name="Varghese N."/>
            <person name="Submissions S."/>
        </authorList>
    </citation>
    <scope>NUCLEOTIDE SEQUENCE [LARGE SCALE GENOMIC DNA]</scope>
    <source>
        <strain evidence="2">GAS401</strain>
    </source>
</reference>
<gene>
    <name evidence="1" type="ORF">SAMN05444170_3577</name>
</gene>
<dbReference type="Proteomes" id="UP000184096">
    <property type="component" value="Chromosome I"/>
</dbReference>
<keyword evidence="2" id="KW-1185">Reference proteome</keyword>
<name>A0A1M7U5E2_9BRAD</name>
<sequence>MSEIPSQSADGPPIITVGELKAELSRWPDGAAVTFRGPLQDQELRFYRVQSPSEDFVQIELNLYPDTPLVAPTSDC</sequence>
<protein>
    <submittedName>
        <fullName evidence="1">Uncharacterized protein</fullName>
    </submittedName>
</protein>
<dbReference type="AlphaFoldDB" id="A0A1M7U5E2"/>
<accession>A0A1M7U5E2</accession>
<dbReference type="EMBL" id="LT670849">
    <property type="protein sequence ID" value="SHN78097.1"/>
    <property type="molecule type" value="Genomic_DNA"/>
</dbReference>
<evidence type="ECO:0000313" key="2">
    <source>
        <dbReference type="Proteomes" id="UP000184096"/>
    </source>
</evidence>
<proteinExistence type="predicted"/>
<organism evidence="1 2">
    <name type="scientific">Bradyrhizobium erythrophlei</name>
    <dbReference type="NCBI Taxonomy" id="1437360"/>
    <lineage>
        <taxon>Bacteria</taxon>
        <taxon>Pseudomonadati</taxon>
        <taxon>Pseudomonadota</taxon>
        <taxon>Alphaproteobacteria</taxon>
        <taxon>Hyphomicrobiales</taxon>
        <taxon>Nitrobacteraceae</taxon>
        <taxon>Bradyrhizobium</taxon>
    </lineage>
</organism>
<evidence type="ECO:0000313" key="1">
    <source>
        <dbReference type="EMBL" id="SHN78097.1"/>
    </source>
</evidence>